<dbReference type="Gene3D" id="2.60.120.200">
    <property type="match status" value="2"/>
</dbReference>
<feature type="domain" description="Cadherin" evidence="22">
    <location>
        <begin position="2959"/>
        <end position="3066"/>
    </location>
</feature>
<evidence type="ECO:0000259" key="20">
    <source>
        <dbReference type="PROSITE" id="PS50025"/>
    </source>
</evidence>
<keyword evidence="3 15" id="KW-0245">EGF-like domain</keyword>
<dbReference type="SMART" id="SM00112">
    <property type="entry name" value="CA"/>
    <property type="match status" value="30"/>
</dbReference>
<keyword evidence="4 16" id="KW-0812">Transmembrane</keyword>
<dbReference type="InterPro" id="IPR056370">
    <property type="entry name" value="Shg-like_Ig-like"/>
</dbReference>
<feature type="disulfide bond" evidence="15">
    <location>
        <begin position="3581"/>
        <end position="3590"/>
    </location>
</feature>
<dbReference type="Pfam" id="PF00028">
    <property type="entry name" value="Cadherin"/>
    <property type="match status" value="21"/>
</dbReference>
<dbReference type="GO" id="GO:0000902">
    <property type="term" value="P:cell morphogenesis"/>
    <property type="evidence" value="ECO:0007669"/>
    <property type="project" value="TreeGrafter"/>
</dbReference>
<dbReference type="FunFam" id="2.60.40.60:FF:000013">
    <property type="entry name" value="Cadherin EGF LAG seven-pass G-type receptor"/>
    <property type="match status" value="2"/>
</dbReference>
<evidence type="ECO:0000256" key="1">
    <source>
        <dbReference type="ARBA" id="ARBA00004251"/>
    </source>
</evidence>
<feature type="domain" description="Cadherin" evidence="22">
    <location>
        <begin position="2211"/>
        <end position="2326"/>
    </location>
</feature>
<keyword evidence="6 19" id="KW-0732">Signal</keyword>
<dbReference type="InterPro" id="IPR000742">
    <property type="entry name" value="EGF"/>
</dbReference>
<dbReference type="InterPro" id="IPR013320">
    <property type="entry name" value="ConA-like_dom_sf"/>
</dbReference>
<keyword evidence="2" id="KW-1003">Cell membrane</keyword>
<dbReference type="SMART" id="SM00181">
    <property type="entry name" value="EGF"/>
    <property type="match status" value="3"/>
</dbReference>
<evidence type="ECO:0000256" key="11">
    <source>
        <dbReference type="ARBA" id="ARBA00023136"/>
    </source>
</evidence>
<evidence type="ECO:0000256" key="19">
    <source>
        <dbReference type="SAM" id="SignalP"/>
    </source>
</evidence>
<evidence type="ECO:0000256" key="2">
    <source>
        <dbReference type="ARBA" id="ARBA00022475"/>
    </source>
</evidence>
<dbReference type="GO" id="GO:0016477">
    <property type="term" value="P:cell migration"/>
    <property type="evidence" value="ECO:0007669"/>
    <property type="project" value="TreeGrafter"/>
</dbReference>
<dbReference type="Gene3D" id="4.10.900.10">
    <property type="entry name" value="TCF3-CBD (Catenin binding domain)"/>
    <property type="match status" value="1"/>
</dbReference>
<dbReference type="CDD" id="cd00110">
    <property type="entry name" value="LamG"/>
    <property type="match status" value="2"/>
</dbReference>
<feature type="domain" description="Cadherin" evidence="22">
    <location>
        <begin position="3177"/>
        <end position="3295"/>
    </location>
</feature>
<comment type="subcellular location">
    <subcellularLocation>
        <location evidence="1 16">Cell membrane</location>
        <topology evidence="1 16">Single-pass type I membrane protein</topology>
    </subcellularLocation>
</comment>
<feature type="domain" description="Cadherin" evidence="22">
    <location>
        <begin position="875"/>
        <end position="977"/>
    </location>
</feature>
<dbReference type="PROSITE" id="PS50025">
    <property type="entry name" value="LAM_G_DOMAIN"/>
    <property type="match status" value="2"/>
</dbReference>
<dbReference type="FunFam" id="2.60.40.60:FF:000080">
    <property type="entry name" value="FAT atypical cadherin 1"/>
    <property type="match status" value="1"/>
</dbReference>
<dbReference type="PANTHER" id="PTHR24027:SF422">
    <property type="entry name" value="CADHERIN DOMAIN-CONTAINING PROTEIN"/>
    <property type="match status" value="1"/>
</dbReference>
<accession>A0A7M5U5P9</accession>
<feature type="signal peptide" evidence="19">
    <location>
        <begin position="1"/>
        <end position="19"/>
    </location>
</feature>
<dbReference type="CDD" id="cd11304">
    <property type="entry name" value="Cadherin_repeat"/>
    <property type="match status" value="27"/>
</dbReference>
<dbReference type="GO" id="GO:0034332">
    <property type="term" value="P:adherens junction organization"/>
    <property type="evidence" value="ECO:0007669"/>
    <property type="project" value="TreeGrafter"/>
</dbReference>
<comment type="function">
    <text evidence="17">Cadherins are calcium-dependent cell adhesion proteins.</text>
</comment>
<name>A0A7M5U5P9_9CNID</name>
<evidence type="ECO:0000256" key="5">
    <source>
        <dbReference type="ARBA" id="ARBA00022723"/>
    </source>
</evidence>
<dbReference type="GO" id="GO:0016342">
    <property type="term" value="C:catenin complex"/>
    <property type="evidence" value="ECO:0007669"/>
    <property type="project" value="TreeGrafter"/>
</dbReference>
<feature type="transmembrane region" description="Helical" evidence="18">
    <location>
        <begin position="4091"/>
        <end position="4113"/>
    </location>
</feature>
<feature type="domain" description="Cadherin" evidence="22">
    <location>
        <begin position="1183"/>
        <end position="1283"/>
    </location>
</feature>
<dbReference type="CDD" id="cd00054">
    <property type="entry name" value="EGF_CA"/>
    <property type="match status" value="1"/>
</dbReference>
<dbReference type="FunFam" id="2.60.40.60:FF:000279">
    <property type="entry name" value="Protocadherin-16, putative"/>
    <property type="match status" value="1"/>
</dbReference>
<evidence type="ECO:0000256" key="18">
    <source>
        <dbReference type="SAM" id="Phobius"/>
    </source>
</evidence>
<feature type="disulfide bond" evidence="15">
    <location>
        <begin position="4062"/>
        <end position="4071"/>
    </location>
</feature>
<feature type="domain" description="Cadherin" evidence="22">
    <location>
        <begin position="1394"/>
        <end position="1503"/>
    </location>
</feature>
<dbReference type="GeneID" id="136804054"/>
<feature type="domain" description="Cadherin" evidence="22">
    <location>
        <begin position="2327"/>
        <end position="2429"/>
    </location>
</feature>
<feature type="domain" description="Cadherin" evidence="22">
    <location>
        <begin position="2430"/>
        <end position="2537"/>
    </location>
</feature>
<feature type="domain" description="Cadherin" evidence="22">
    <location>
        <begin position="2111"/>
        <end position="2209"/>
    </location>
</feature>
<dbReference type="OrthoDB" id="6252479at2759"/>
<dbReference type="GO" id="GO:0005509">
    <property type="term" value="F:calcium ion binding"/>
    <property type="evidence" value="ECO:0007669"/>
    <property type="project" value="UniProtKB-UniRule"/>
</dbReference>
<dbReference type="GO" id="GO:0044331">
    <property type="term" value="P:cell-cell adhesion mediated by cadherin"/>
    <property type="evidence" value="ECO:0007669"/>
    <property type="project" value="TreeGrafter"/>
</dbReference>
<evidence type="ECO:0000256" key="12">
    <source>
        <dbReference type="ARBA" id="ARBA00023157"/>
    </source>
</evidence>
<feature type="domain" description="Cadherin" evidence="22">
    <location>
        <begin position="1285"/>
        <end position="1393"/>
    </location>
</feature>
<feature type="domain" description="Cadherin" evidence="22">
    <location>
        <begin position="3067"/>
        <end position="3176"/>
    </location>
</feature>
<feature type="domain" description="Cadherin" evidence="22">
    <location>
        <begin position="2752"/>
        <end position="2854"/>
    </location>
</feature>
<feature type="domain" description="Cadherin" evidence="22">
    <location>
        <begin position="2546"/>
        <end position="2642"/>
    </location>
</feature>
<feature type="domain" description="Cadherin" evidence="22">
    <location>
        <begin position="667"/>
        <end position="763"/>
    </location>
</feature>
<evidence type="ECO:0000256" key="8">
    <source>
        <dbReference type="ARBA" id="ARBA00022837"/>
    </source>
</evidence>
<dbReference type="InterPro" id="IPR001791">
    <property type="entry name" value="Laminin_G"/>
</dbReference>
<dbReference type="PANTHER" id="PTHR24027">
    <property type="entry name" value="CADHERIN-23"/>
    <property type="match status" value="1"/>
</dbReference>
<dbReference type="InterPro" id="IPR002126">
    <property type="entry name" value="Cadherin-like_dom"/>
</dbReference>
<dbReference type="GO" id="GO:0007043">
    <property type="term" value="P:cell-cell junction assembly"/>
    <property type="evidence" value="ECO:0007669"/>
    <property type="project" value="TreeGrafter"/>
</dbReference>
<dbReference type="InterPro" id="IPR039808">
    <property type="entry name" value="Cadherin"/>
</dbReference>
<evidence type="ECO:0000256" key="14">
    <source>
        <dbReference type="PROSITE-ProRule" id="PRU00043"/>
    </source>
</evidence>
<dbReference type="PROSITE" id="PS50026">
    <property type="entry name" value="EGF_3"/>
    <property type="match status" value="2"/>
</dbReference>
<evidence type="ECO:0000313" key="23">
    <source>
        <dbReference type="EnsemblMetazoa" id="CLYHEMP006605.1"/>
    </source>
</evidence>
<feature type="domain" description="EGF-like" evidence="21">
    <location>
        <begin position="4037"/>
        <end position="4072"/>
    </location>
</feature>
<keyword evidence="5" id="KW-0479">Metal-binding</keyword>
<dbReference type="InterPro" id="IPR027397">
    <property type="entry name" value="Catenin-bd_sf"/>
</dbReference>
<dbReference type="GO" id="GO:0005912">
    <property type="term" value="C:adherens junction"/>
    <property type="evidence" value="ECO:0007669"/>
    <property type="project" value="TreeGrafter"/>
</dbReference>
<feature type="domain" description="Cadherin" evidence="22">
    <location>
        <begin position="122"/>
        <end position="238"/>
    </location>
</feature>
<dbReference type="GO" id="GO:0007163">
    <property type="term" value="P:establishment or maintenance of cell polarity"/>
    <property type="evidence" value="ECO:0007669"/>
    <property type="project" value="UniProtKB-ARBA"/>
</dbReference>
<keyword evidence="8 14" id="KW-0106">Calcium</keyword>
<evidence type="ECO:0000256" key="13">
    <source>
        <dbReference type="ARBA" id="ARBA00023180"/>
    </source>
</evidence>
<evidence type="ECO:0000256" key="10">
    <source>
        <dbReference type="ARBA" id="ARBA00022989"/>
    </source>
</evidence>
<evidence type="ECO:0000256" key="7">
    <source>
        <dbReference type="ARBA" id="ARBA00022737"/>
    </source>
</evidence>
<keyword evidence="13" id="KW-0325">Glycoprotein</keyword>
<dbReference type="GO" id="GO:0007156">
    <property type="term" value="P:homophilic cell adhesion via plasma membrane adhesion molecules"/>
    <property type="evidence" value="ECO:0007669"/>
    <property type="project" value="InterPro"/>
</dbReference>
<evidence type="ECO:0000256" key="16">
    <source>
        <dbReference type="RuleBase" id="RU003318"/>
    </source>
</evidence>
<dbReference type="Pfam" id="PF00008">
    <property type="entry name" value="EGF"/>
    <property type="match status" value="1"/>
</dbReference>
<feature type="domain" description="Cadherin" evidence="22">
    <location>
        <begin position="1082"/>
        <end position="1182"/>
    </location>
</feature>
<dbReference type="Proteomes" id="UP000594262">
    <property type="component" value="Unplaced"/>
</dbReference>
<feature type="domain" description="Cadherin" evidence="22">
    <location>
        <begin position="565"/>
        <end position="666"/>
    </location>
</feature>
<dbReference type="Pfam" id="PF02210">
    <property type="entry name" value="Laminin_G_2"/>
    <property type="match status" value="2"/>
</dbReference>
<feature type="domain" description="Cadherin" evidence="22">
    <location>
        <begin position="239"/>
        <end position="353"/>
    </location>
</feature>
<evidence type="ECO:0000256" key="6">
    <source>
        <dbReference type="ARBA" id="ARBA00022729"/>
    </source>
</evidence>
<feature type="domain" description="Cadherin" evidence="22">
    <location>
        <begin position="764"/>
        <end position="874"/>
    </location>
</feature>
<dbReference type="Gene3D" id="2.60.40.60">
    <property type="entry name" value="Cadherins"/>
    <property type="match status" value="31"/>
</dbReference>
<evidence type="ECO:0000259" key="22">
    <source>
        <dbReference type="PROSITE" id="PS50268"/>
    </source>
</evidence>
<dbReference type="PROSITE" id="PS50268">
    <property type="entry name" value="CADHERIN_2"/>
    <property type="match status" value="31"/>
</dbReference>
<dbReference type="GO" id="GO:0008013">
    <property type="term" value="F:beta-catenin binding"/>
    <property type="evidence" value="ECO:0007669"/>
    <property type="project" value="TreeGrafter"/>
</dbReference>
<dbReference type="FunFam" id="2.60.40.60:FF:000033">
    <property type="entry name" value="FAT atypical cadherin 1"/>
    <property type="match status" value="2"/>
</dbReference>
<dbReference type="SMART" id="SM00179">
    <property type="entry name" value="EGF_CA"/>
    <property type="match status" value="1"/>
</dbReference>
<feature type="domain" description="Laminin G" evidence="20">
    <location>
        <begin position="3845"/>
        <end position="4036"/>
    </location>
</feature>
<feature type="domain" description="Cadherin" evidence="22">
    <location>
        <begin position="1532"/>
        <end position="1601"/>
    </location>
</feature>
<dbReference type="FunFam" id="2.60.40.60:FF:000123">
    <property type="entry name" value="Protocadherin beta 4"/>
    <property type="match status" value="1"/>
</dbReference>
<evidence type="ECO:0000256" key="17">
    <source>
        <dbReference type="RuleBase" id="RU004357"/>
    </source>
</evidence>
<evidence type="ECO:0000256" key="9">
    <source>
        <dbReference type="ARBA" id="ARBA00022889"/>
    </source>
</evidence>
<dbReference type="PRINTS" id="PR00205">
    <property type="entry name" value="CADHERIN"/>
</dbReference>
<dbReference type="FunFam" id="2.60.40.60:FF:000104">
    <property type="entry name" value="cadherin-23 isoform X1"/>
    <property type="match status" value="1"/>
</dbReference>
<dbReference type="Gene3D" id="2.10.25.10">
    <property type="entry name" value="Laminin"/>
    <property type="match status" value="1"/>
</dbReference>
<feature type="domain" description="Cadherin" evidence="22">
    <location>
        <begin position="1899"/>
        <end position="2000"/>
    </location>
</feature>
<proteinExistence type="predicted"/>
<feature type="domain" description="Cadherin" evidence="22">
    <location>
        <begin position="354"/>
        <end position="458"/>
    </location>
</feature>
<dbReference type="PROSITE" id="PS01186">
    <property type="entry name" value="EGF_2"/>
    <property type="match status" value="3"/>
</dbReference>
<dbReference type="FunFam" id="2.60.40.60:FF:000024">
    <property type="entry name" value="FAT atypical cadherin 3"/>
    <property type="match status" value="1"/>
</dbReference>
<dbReference type="PROSITE" id="PS00232">
    <property type="entry name" value="CADHERIN_1"/>
    <property type="match status" value="8"/>
</dbReference>
<evidence type="ECO:0000313" key="24">
    <source>
        <dbReference type="Proteomes" id="UP000594262"/>
    </source>
</evidence>
<keyword evidence="11 18" id="KW-0472">Membrane</keyword>
<feature type="chain" id="PRO_5029613061" evidence="19">
    <location>
        <begin position="20"/>
        <end position="4356"/>
    </location>
</feature>
<feature type="domain" description="Cadherin" evidence="22">
    <location>
        <begin position="18"/>
        <end position="121"/>
    </location>
</feature>
<protein>
    <submittedName>
        <fullName evidence="23">Uncharacterized protein</fullName>
    </submittedName>
</protein>
<dbReference type="SUPFAM" id="SSF49899">
    <property type="entry name" value="Concanavalin A-like lectins/glucanases"/>
    <property type="match status" value="2"/>
</dbReference>
<evidence type="ECO:0000256" key="15">
    <source>
        <dbReference type="PROSITE-ProRule" id="PRU00076"/>
    </source>
</evidence>
<keyword evidence="7" id="KW-0677">Repeat</keyword>
<evidence type="ECO:0000256" key="3">
    <source>
        <dbReference type="ARBA" id="ARBA00022536"/>
    </source>
</evidence>
<feature type="domain" description="Cadherin" evidence="22">
    <location>
        <begin position="2643"/>
        <end position="2751"/>
    </location>
</feature>
<dbReference type="Pfam" id="PF01049">
    <property type="entry name" value="CADH_Y-type_LIR"/>
    <property type="match status" value="1"/>
</dbReference>
<feature type="domain" description="Cadherin" evidence="22">
    <location>
        <begin position="2011"/>
        <end position="2110"/>
    </location>
</feature>
<sequence>MEIYRIFVIFNFVVWTILAKFTEKKVSESTVVGSTVFELPRFNDNSLGYTLYEYADPAAYKHFLITPDGEVKLKSRLKYEIGKTNSILIVSVLRNKALKYGGTAHTVKVLIEDTNDNSPKFDKSIYYGHVEEGMSADTIVAGLEDCFATDKDSSGIAGYTIVEGNNNNEFRVESSKRGDIDLLVLKTNKKLDRDEMRLTPYLDLLIRVNDGGKGDAQKFETTVVRVTIKDKNDNPPVFLHVKWQNTVQENAQIMTSVMKVSASDNDEGQNSEIYYHFKETNDDFVINPATGVINVAAPLNEDVKNIFQLVVIAQDKAVLNPLTAEAYIKIQVLNVPKYPPTTTFGGRNSPPKFPKTKHLVTVRRDVPVMSTIFFVPATDTDPYGPLTILEYSLSGVHADMFHISRKSGVVTLSTSLKTLALNIVKLTVHVKDGAGERASMEVEIKIQSLDTNLHDPYFFPSTVSLSIPQSVNKNTEIGFTARAADRDGSNTDDGKVTYNIVDGSGVGRFLVGKESGKITTSVIFKEQQTYDLYIRAQDHGRYRRTGMLYVQIKVTANENVAPMMSHVMYNANVQENLPANTFVAAVFAKTLTSKKSAIYQLRNSRDITSLALDTNTGVITTTMPLSYEKTKYFSMEVSAFIEGQTESSNAVVSVTVINLNNNPPVFTRSSLTVNVAENSGHIPSLVCLFAIDKDGGDVTYSIESGNTGNVFSIDKNTGQLSVKNLDYETLDKYKLVVTATDGKQTTEATVNVNVVDTNDPPHFDRSLFLADLNENSVENTLVQTLGVTSETSGSHLCEWGTKGVTPQILSLFTLTTELRSCVVKVKLSDSVKWSKETTGYEFEVKAINKKNLNEQSSTMLKVKIRDTNDNKPIFAQQSYAVFLQGGSQISQSILQVSAHDGDDGSNGKISYDLEETADSNMFTLKPSGDIFVKSALSEGRKYSLTVNARDQGSPNSWKTSVKVSISVHPTSAQPLSFGDGMSSNEVTESLAINSKITTFSTSGDTNIEYSIVGGNSDGVFSMTLKNGELMLEKPLDAEKSSSLPLIIRATETTLPPKYAEKLFTVQVRDENDNTPVFALDKPDEEKKIFIDRFSPEGTIIQRVKAFDADSGVNGLVKYSVDGNAPVVISNDGIVSINADVQETIGTQFKYTIVATDSNTRNVKSAQLRVLAQVKAGTKPPVFNPTTFTASLDDNAAIGTELLTITTTENNPSSTTTFQVLSEDLAAHFCIDHNKVLYVQKPIDVDTLKETQFDLKVQMTHGYQTSLASVKVSLIDENDNFPVFEQTAMKEISVQEGSLVGMEIYTVKATDKDRGTNGQIKYSITETISPGKNDNPFRMDEDTGKITLARQLNYEAAGEYFVTVKAEDQGPMKHYALQELKIVVKDINDELPTFSETIYSEVISMTQKPGQSLLHVFASDLDSGLNGKVQYQIVNGDYDGTFTIDSATGIITLRKPIALLQDKDGKLIKTFTLNIKAKDSGSVALSGQAVVQFRAVIKEGPPKFALPKFVFTTKENKDPSLSLGRATAVSVDELKYTIHKGNENGLFKINANTGTIYPTRALDAEENTKYLIYVRATDLSERFAESSIEINVENVNDNLPKFRNAVNSLIEAIVPRDSPVNTIIVKIDGYDLDIGDRVKYNIIGSARNYFQIGPYNGVIRSLKSFQGLAVGTNQYTFQVQATDTGGFESAAQVRVLLVNKLPGEEIRSVSESVALTDSSIIRKVGGRYINSVFKIIYPDENPFYIDDQSSGNVRIRSKIDYESTKEYTIFIEETNTDDVSDYVTYEVRIQVTDENDNSPVFTMKDLIGKVNRNAQLGTTVLQISVEDEDSGDAGTIDLQLEPDTIPFSIDPFTSEIKTSSWEINQEWYNVTIKATDRGKPRRTTRQNVYIKTGENPPEFQKDVYHFVARENAEPGDFIGRVSARSLSGIPVRYDIESGNQKNLFSIDSQGLITLQGRLDYESGSALFDLIVLAKEHSKSPLESRVNVAIQVTNENDNAPEFTTFSYRPPQPISESLGIGSTILTVTATDKDCGEFGKCAGGLLTYSINQFKDIFKIDPITGAITNIGKLDYETHKEYRFQVEVFDNGDSPLKGVTDVVIPIKNANDNHPIFKPKMADLSMVELIKSGTVIFTVQASDPDNDELTYSIESGGDSNFEIGPKTGVVQITTKGTPSFTQHNYVLNISAYDGLYKDYFALKIRIDDVNDNSPLFEDCAKYKPSVLEQASVGAYVIRVTATDGDRGRNGEIEYELQEPQQEQGALVEPAFRIDNATGEISTNRIFNREQKSSYIVLVIALDGGNGRSTAERNSASCQLEIKIEDINDHVPVFSNPSYDISISEDTSIDQVVIEVSAQDADEGTNAEIVYSIKQASLTPEFKIDPNTGAVSVAQSLIGKNQDWYKFQVEARDKGARPNFASIEIDINVRSSNPPRFKQPSYKTRLSEDVGAGSEVLTVEAVSQDTKTTGKVYYSLLPGNFPSTNKPKTFTIDPETGVIKTSRLLDYEKLKKYDLTVSAKDERGMKSHIKVEIEIFDVNDNSPIFITNYEFGKVSENKPPGQIVEQVNATDLDSGKFGQVTYSLVNSKEGRMFSIDPVTGVIKTKVRFDREQTPRVTFNVRATDGADPPLDNSVAVTVQITDVNDSPPVFLYKQYNKTVMEDVKIGSNVLEIEARDKDAGENARLNYYIVSGNDKGYFGTKSIHRTDGKSIGFVTVEKELDREETETFVLKIAASDYKYDDTTTVIINVKDVNDNNPRFLKPLYNATVPENSAPGIYVTTVAAVDADSPETQQPITYQLAKEATGYFTIDKNKGIITTGPVPFDREEKPIYKFLVFATDGIRFGQSVIKVNVLDRNDEKPVFLDGPYIRKVEENKEPGKAVGYVLAKDRDEKDNAMITYSLRRHTDRFRIEPNTGLIRTKVKLDRESNDNHFKVIVRATDHGEPPLHGETEVTILVDDANDQYPYFEKDVTRVQVPECYNFGDTVTRVVARDNDLGKNAELFYAIARGNSPRHFRIDNKKGIITVARSLDYETEKKRFELFISVRDGGYIELISKKNASVIIDIQDCNDNAPRFSKATYKTNISEDANIGTVVIKVSAQDADSGVNKEFDFFIVNPDENYQFDIRRDENNAEIGIVTLAWKLDRETLSEHIIQIGARDRGDAPKTGYAQLTVLVNDVNDNPPSFRPPDFCGHVEEELTGTQQLVTTVHITDPDDPVKNQCPCTFDLIDPYGLFTIDYNKADSYKAFIKTKPNAKFDRDVKDQQLYKIKVKAIDRGGLESTTNVYVEVGDKNDNKASNGGKMTFDVLSYNGKIKNAEIGRVLIIDNDRGLNHTYKHRLEPKSESFTINEFGVVQVTELGAEEGNYQFKVVSRDLSGQDVTSSIDINVANIPDEVVQNGFPLRMRGLRKPLTCNEIKYVDFASIISKVLRVDRSQVVVFSVQEARSVYRGVDIWFTILKKVGADSGYDDVEYMSYMELLTKISEKREELERETGSEILSIGIDACSKETCRDGFCSNVIQGSSKYTTVSNENGIIPAQKSGKSIVTFDVQVLSRCTKQAKGPDLCTSLNSKACLNGGICVPLGSNGYRCKCPSGFDGPQCQATTRHIKDNGYFWLDTLSSFYEGEIEFEFATQRQSGLLLYHGPITKWQKTDISDFLAIDLDNGQLRISVSQGERKVFQKTLKSVHSTLADGVFHHVRIYKREKFIKVVLDRCRYAAIEESWDKPSIQDKSKCELTGTIPGRWKFINGIYPLQVGGVRDYTLGYPNRDVNDRTHRFMPFKGCIRNIIDNGRMYDLRFPLLNYNTELGCSLFTNMFCPACYNGICDMSMLNVMTKSYACQCSHGWMGSNCDQRVEAYTYMSNSYSKYTITKQPVTWYDRYVTHYKVQVRTKGDGVILHEEGSRFQRRFEFSTLEIIDRRLHYHFNLGDGNKTLVLSNANITDGMWHNITVHRIGNQATLEMTSNNEIVGRVTGSKGRHQLLDTSGVLYVGGNLYKINGDVEVVDNFRGCIAHNTYQGNYLDRKIGPGKVEQESKYVEIYRENVYKNCSCDAGAASLCLNGGVCIAGSPPYCLCYFGWSGPFCGIKPGDAPLGAAPAMGSNGMTILVVLVLAFLLVLVLVALAVANLSKKNKAIPIYVDDNGRENIMPYNDEGAGEDDFENYDLEKLLMHTGGRDLIFMDEYRDEADALARANVAKKSAMAAGGTASSNIAVSGADGSGFAGAASALFGASTKSQFIQKDEENQQLLQAETAVQTENIETTFTSSFKESESAARARFERSRADDIDVAAFINANLTDANNDDAYHPKDTLLHYGYEGQDSDVEDLSDLDFDPDDYDEDDFTFLRQFGAKFYEINILYNPEDFYEEDDV</sequence>
<dbReference type="SMART" id="SM00282">
    <property type="entry name" value="LamG"/>
    <property type="match status" value="2"/>
</dbReference>
<keyword evidence="12 15" id="KW-1015">Disulfide bond</keyword>
<comment type="caution">
    <text evidence="15">Lacks conserved residue(s) required for the propagation of feature annotation.</text>
</comment>
<feature type="domain" description="Cadherin" evidence="22">
    <location>
        <begin position="459"/>
        <end position="564"/>
    </location>
</feature>
<dbReference type="FunFam" id="2.60.40.60:FF:000116">
    <property type="entry name" value="Dachsous cadherin-related 2"/>
    <property type="match status" value="1"/>
</dbReference>
<dbReference type="GO" id="GO:0016339">
    <property type="term" value="P:calcium-dependent cell-cell adhesion via plasma membrane cell adhesion molecules"/>
    <property type="evidence" value="ECO:0007669"/>
    <property type="project" value="TreeGrafter"/>
</dbReference>
<dbReference type="Pfam" id="PF24811">
    <property type="entry name" value="Ig_Shg"/>
    <property type="match status" value="1"/>
</dbReference>
<dbReference type="InterPro" id="IPR020894">
    <property type="entry name" value="Cadherin_CS"/>
</dbReference>
<feature type="domain" description="Cadherin" evidence="22">
    <location>
        <begin position="2855"/>
        <end position="2958"/>
    </location>
</feature>
<dbReference type="InterPro" id="IPR001881">
    <property type="entry name" value="EGF-like_Ca-bd_dom"/>
</dbReference>
<feature type="domain" description="Cadherin" evidence="22">
    <location>
        <begin position="991"/>
        <end position="1077"/>
    </location>
</feature>
<dbReference type="InterPro" id="IPR015919">
    <property type="entry name" value="Cadherin-like_sf"/>
</dbReference>
<dbReference type="FunFam" id="2.60.40.60:FF:000032">
    <property type="entry name" value="FAT atypical cadherin 1"/>
    <property type="match status" value="1"/>
</dbReference>
<keyword evidence="24" id="KW-1185">Reference proteome</keyword>
<evidence type="ECO:0000259" key="21">
    <source>
        <dbReference type="PROSITE" id="PS50026"/>
    </source>
</evidence>
<evidence type="ECO:0000256" key="4">
    <source>
        <dbReference type="ARBA" id="ARBA00022692"/>
    </source>
</evidence>
<dbReference type="GO" id="GO:0045296">
    <property type="term" value="F:cadherin binding"/>
    <property type="evidence" value="ECO:0007669"/>
    <property type="project" value="TreeGrafter"/>
</dbReference>
<feature type="domain" description="Cadherin" evidence="22">
    <location>
        <begin position="1801"/>
        <end position="1898"/>
    </location>
</feature>
<dbReference type="PROSITE" id="PS00022">
    <property type="entry name" value="EGF_1"/>
    <property type="match status" value="2"/>
</dbReference>
<dbReference type="RefSeq" id="XP_066916897.1">
    <property type="nucleotide sequence ID" value="XM_067060796.1"/>
</dbReference>
<dbReference type="EnsemblMetazoa" id="CLYHEMT006605.1">
    <property type="protein sequence ID" value="CLYHEMP006605.1"/>
    <property type="gene ID" value="CLYHEMG006605"/>
</dbReference>
<keyword evidence="10 18" id="KW-1133">Transmembrane helix</keyword>
<organism evidence="23 24">
    <name type="scientific">Clytia hemisphaerica</name>
    <dbReference type="NCBI Taxonomy" id="252671"/>
    <lineage>
        <taxon>Eukaryota</taxon>
        <taxon>Metazoa</taxon>
        <taxon>Cnidaria</taxon>
        <taxon>Hydrozoa</taxon>
        <taxon>Hydroidolina</taxon>
        <taxon>Leptothecata</taxon>
        <taxon>Obeliida</taxon>
        <taxon>Clytiidae</taxon>
        <taxon>Clytia</taxon>
    </lineage>
</organism>
<dbReference type="FunFam" id="2.60.40.60:FF:000020">
    <property type="entry name" value="Dachsous cadherin-related 1b"/>
    <property type="match status" value="3"/>
</dbReference>
<dbReference type="InterPro" id="IPR000233">
    <property type="entry name" value="Cadherin_Y-type_LIR"/>
</dbReference>
<feature type="domain" description="Cadherin" evidence="22">
    <location>
        <begin position="1605"/>
        <end position="1696"/>
    </location>
</feature>
<reference evidence="23" key="1">
    <citation type="submission" date="2021-01" db="UniProtKB">
        <authorList>
            <consortium name="EnsemblMetazoa"/>
        </authorList>
    </citation>
    <scope>IDENTIFICATION</scope>
</reference>
<dbReference type="SUPFAM" id="SSF49313">
    <property type="entry name" value="Cadherin-like"/>
    <property type="match status" value="30"/>
</dbReference>
<feature type="domain" description="Cadherin" evidence="22">
    <location>
        <begin position="1698"/>
        <end position="1800"/>
    </location>
</feature>
<feature type="domain" description="Laminin G" evidence="20">
    <location>
        <begin position="3592"/>
        <end position="3798"/>
    </location>
</feature>
<keyword evidence="9 16" id="KW-0130">Cell adhesion</keyword>
<feature type="domain" description="EGF-like" evidence="21">
    <location>
        <begin position="3551"/>
        <end position="3591"/>
    </location>
</feature>